<keyword evidence="8" id="KW-1185">Reference proteome</keyword>
<feature type="compositionally biased region" description="Polar residues" evidence="4">
    <location>
        <begin position="961"/>
        <end position="979"/>
    </location>
</feature>
<evidence type="ECO:0000256" key="4">
    <source>
        <dbReference type="SAM" id="MobiDB-lite"/>
    </source>
</evidence>
<feature type="domain" description="PWWP" evidence="5">
    <location>
        <begin position="617"/>
        <end position="683"/>
    </location>
</feature>
<dbReference type="Gene3D" id="2.30.30.140">
    <property type="match status" value="1"/>
</dbReference>
<evidence type="ECO:0000259" key="5">
    <source>
        <dbReference type="PROSITE" id="PS50812"/>
    </source>
</evidence>
<dbReference type="InterPro" id="IPR000313">
    <property type="entry name" value="PWWP_dom"/>
</dbReference>
<feature type="region of interest" description="Disordered" evidence="4">
    <location>
        <begin position="804"/>
        <end position="1083"/>
    </location>
</feature>
<sequence>MSENIHQSRSKLPNVSLSAPSSKAVSSHWISNAPVQIIELWEIISEIVVPKGYKLSSANKHLNKKTDFDYSQKTKHLPKLKAEVKAENLLLSPKNLFKTAENNTARSEIVQVQPSSGKCDDSNDVIDKEQDKENTAVVPKKVKSKKSLFQAPCTSDIEPSNTDADSNKPKPKKVKKVKSNVDDNVDVSKPKKVKKDKECADKTENLSKPKKPKKKKVLKSYLNSGQLVLTLKRANGKVKIEDNPTEAQNEAKAGEDPNVEHEENSSIEKEDKDDEVKNGDEMVCTEENEESICQPAIENEKNNDDSNEIKSQQEQENEEAQSEIQIEKAPASDGTTKEASKPPRSLSDQEYEEIFQAVLDRCNNTSLEEMYESLNKPVKEKNQKEKKAIPEKVTKPKQIKATNTKKPKEQTQAQVVPTSKKFDKKKAPKKSESNTDVKVQEEKQSENECNSDEELQSEEELDVLEFENVDEVEECQALSQLIPDEVINGLQGISNTVEPNFQDVNEETPEGSEVDYKLPVQKTPPPKKSKKSENHSSIKKQKLAPKQLNFPKKIEGTWVQCGDKNCSKWRFLPDCEDPSELPEVWTCNMNKDKRYNSCDIEEQNYNEDEHIFTNFAEGSVVWAKMAGFPWWPAMIEIDPDSESYFMLMTPYSMYPSHYHVVFFDDKVSRAWINSTSIKKYTEDEDMTPKPTKGGKGYASFSKDLVKAKTNALLAYDMSVSDRLKNFSFAKRYRGTYGKVYQSDSSQETPKPKKKPKIRKRKVEEISSGMIDSALEEDDNEEAVLKGIESVLDAIDDELDAMDEDCEDEDDEDFKMSQEESKTNITKHGDDKKKTLKGDEDFKMSDEENKIDITNHGDEKKKLSKETKQNSRQKPNKKAGEINKDLKIKIKIKKPKMFEEEDEEEEMVVPSIPVKSLKFDSDVFTMDMDDDLQGDSNTTDNNGKDADDKSLNLESNEKTTLKIASTAPSVNSLKTENSSSIDEDAVVHSDNAQNDSNFENDDDSESSQSQNDDKSENKDTLEENSATHIDNDSVSDNSSPDNETSCTNVATAHDIEMDDRSQEVLSLEQDEQMVPGEEPAHTDEELNLEISNPIEDKHPSQVINRTIAPVTIELAYDSDPFDMEE</sequence>
<feature type="compositionally biased region" description="Basic residues" evidence="4">
    <location>
        <begin position="208"/>
        <end position="218"/>
    </location>
</feature>
<dbReference type="CDD" id="cd20145">
    <property type="entry name" value="PWWP_ZCWPW1"/>
    <property type="match status" value="1"/>
</dbReference>
<evidence type="ECO:0000313" key="8">
    <source>
        <dbReference type="Proteomes" id="UP000683360"/>
    </source>
</evidence>
<accession>A0A8S3UP27</accession>
<feature type="compositionally biased region" description="Basic and acidic residues" evidence="4">
    <location>
        <begin position="813"/>
        <end position="868"/>
    </location>
</feature>
<feature type="compositionally biased region" description="Basic and acidic residues" evidence="4">
    <location>
        <begin position="429"/>
        <end position="446"/>
    </location>
</feature>
<feature type="compositionally biased region" description="Basic and acidic residues" evidence="4">
    <location>
        <begin position="941"/>
        <end position="959"/>
    </location>
</feature>
<dbReference type="PROSITE" id="PS50812">
    <property type="entry name" value="PWWP"/>
    <property type="match status" value="1"/>
</dbReference>
<dbReference type="PANTHER" id="PTHR15999">
    <property type="entry name" value="ZINC FINGER CW-TYPE PWWP DOMAIN PROTEIN 1"/>
    <property type="match status" value="1"/>
</dbReference>
<dbReference type="InterPro" id="IPR011124">
    <property type="entry name" value="Znf_CW"/>
</dbReference>
<organism evidence="7 8">
    <name type="scientific">Mytilus edulis</name>
    <name type="common">Blue mussel</name>
    <dbReference type="NCBI Taxonomy" id="6550"/>
    <lineage>
        <taxon>Eukaryota</taxon>
        <taxon>Metazoa</taxon>
        <taxon>Spiralia</taxon>
        <taxon>Lophotrochozoa</taxon>
        <taxon>Mollusca</taxon>
        <taxon>Bivalvia</taxon>
        <taxon>Autobranchia</taxon>
        <taxon>Pteriomorphia</taxon>
        <taxon>Mytilida</taxon>
        <taxon>Mytiloidea</taxon>
        <taxon>Mytilidae</taxon>
        <taxon>Mytilinae</taxon>
        <taxon>Mytilus</taxon>
    </lineage>
</organism>
<dbReference type="PROSITE" id="PS51050">
    <property type="entry name" value="ZF_CW"/>
    <property type="match status" value="1"/>
</dbReference>
<evidence type="ECO:0000256" key="1">
    <source>
        <dbReference type="ARBA" id="ARBA00022723"/>
    </source>
</evidence>
<gene>
    <name evidence="7" type="ORF">MEDL_56567</name>
</gene>
<dbReference type="Pfam" id="PF07496">
    <property type="entry name" value="zf-CW"/>
    <property type="match status" value="1"/>
</dbReference>
<dbReference type="Pfam" id="PF00855">
    <property type="entry name" value="PWWP"/>
    <property type="match status" value="1"/>
</dbReference>
<feature type="compositionally biased region" description="Acidic residues" evidence="4">
    <location>
        <begin position="449"/>
        <end position="463"/>
    </location>
</feature>
<proteinExistence type="predicted"/>
<name>A0A8S3UP27_MYTED</name>
<dbReference type="EMBL" id="CAJPWZ010002738">
    <property type="protein sequence ID" value="CAG2244492.1"/>
    <property type="molecule type" value="Genomic_DNA"/>
</dbReference>
<feature type="compositionally biased region" description="Polar residues" evidence="4">
    <location>
        <begin position="400"/>
        <end position="417"/>
    </location>
</feature>
<dbReference type="InterPro" id="IPR042778">
    <property type="entry name" value="ZCWPW1/ZCWPW2"/>
</dbReference>
<feature type="region of interest" description="Disordered" evidence="4">
    <location>
        <begin position="500"/>
        <end position="542"/>
    </location>
</feature>
<feature type="compositionally biased region" description="Basic and acidic residues" evidence="4">
    <location>
        <begin position="118"/>
        <end position="134"/>
    </location>
</feature>
<feature type="compositionally biased region" description="Acidic residues" evidence="4">
    <location>
        <begin position="504"/>
        <end position="513"/>
    </location>
</feature>
<protein>
    <submittedName>
        <fullName evidence="7">Zinc finger CW-type PWWP domain protein 1</fullName>
    </submittedName>
</protein>
<dbReference type="PANTHER" id="PTHR15999:SF2">
    <property type="entry name" value="ZINC FINGER CW-TYPE PWWP DOMAIN PROTEIN 1"/>
    <property type="match status" value="1"/>
</dbReference>
<feature type="region of interest" description="Disordered" evidence="4">
    <location>
        <begin position="114"/>
        <end position="139"/>
    </location>
</feature>
<feature type="compositionally biased region" description="Basic residues" evidence="4">
    <location>
        <begin position="751"/>
        <end position="760"/>
    </location>
</feature>
<evidence type="ECO:0000313" key="7">
    <source>
        <dbReference type="EMBL" id="CAG2244492.1"/>
    </source>
</evidence>
<feature type="region of interest" description="Disordered" evidence="4">
    <location>
        <begin position="153"/>
        <end position="351"/>
    </location>
</feature>
<keyword evidence="1" id="KW-0479">Metal-binding</keyword>
<evidence type="ECO:0000259" key="6">
    <source>
        <dbReference type="PROSITE" id="PS51050"/>
    </source>
</evidence>
<feature type="region of interest" description="Disordered" evidence="4">
    <location>
        <begin position="740"/>
        <end position="762"/>
    </location>
</feature>
<dbReference type="GO" id="GO:0008270">
    <property type="term" value="F:zinc ion binding"/>
    <property type="evidence" value="ECO:0007669"/>
    <property type="project" value="UniProtKB-KW"/>
</dbReference>
<dbReference type="Proteomes" id="UP000683360">
    <property type="component" value="Unassembled WGS sequence"/>
</dbReference>
<feature type="compositionally biased region" description="Low complexity" evidence="4">
    <location>
        <begin position="1031"/>
        <end position="1041"/>
    </location>
</feature>
<dbReference type="OrthoDB" id="5964980at2759"/>
<feature type="compositionally biased region" description="Basic and acidic residues" evidence="4">
    <location>
        <begin position="195"/>
        <end position="207"/>
    </location>
</feature>
<feature type="compositionally biased region" description="Basic and acidic residues" evidence="4">
    <location>
        <begin position="877"/>
        <end position="887"/>
    </location>
</feature>
<dbReference type="SUPFAM" id="SSF63748">
    <property type="entry name" value="Tudor/PWWP/MBT"/>
    <property type="match status" value="1"/>
</dbReference>
<keyword evidence="2" id="KW-0863">Zinc-finger</keyword>
<feature type="compositionally biased region" description="Basic and acidic residues" evidence="4">
    <location>
        <begin position="377"/>
        <end position="394"/>
    </location>
</feature>
<keyword evidence="3" id="KW-0862">Zinc</keyword>
<feature type="compositionally biased region" description="Basic and acidic residues" evidence="4">
    <location>
        <begin position="252"/>
        <end position="280"/>
    </location>
</feature>
<dbReference type="AlphaFoldDB" id="A0A8S3UP27"/>
<feature type="region of interest" description="Disordered" evidence="4">
    <location>
        <begin position="373"/>
        <end position="463"/>
    </location>
</feature>
<feature type="compositionally biased region" description="Basic residues" evidence="4">
    <location>
        <begin position="169"/>
        <end position="178"/>
    </location>
</feature>
<evidence type="ECO:0000256" key="3">
    <source>
        <dbReference type="ARBA" id="ARBA00022833"/>
    </source>
</evidence>
<feature type="compositionally biased region" description="Basic and acidic residues" evidence="4">
    <location>
        <begin position="298"/>
        <end position="313"/>
    </location>
</feature>
<reference evidence="7" key="1">
    <citation type="submission" date="2021-03" db="EMBL/GenBank/DDBJ databases">
        <authorList>
            <person name="Bekaert M."/>
        </authorList>
    </citation>
    <scope>NUCLEOTIDE SEQUENCE</scope>
</reference>
<dbReference type="GO" id="GO:0005634">
    <property type="term" value="C:nucleus"/>
    <property type="evidence" value="ECO:0007669"/>
    <property type="project" value="TreeGrafter"/>
</dbReference>
<dbReference type="SMART" id="SM00293">
    <property type="entry name" value="PWWP"/>
    <property type="match status" value="1"/>
</dbReference>
<comment type="caution">
    <text evidence="7">The sequence shown here is derived from an EMBL/GenBank/DDBJ whole genome shotgun (WGS) entry which is preliminary data.</text>
</comment>
<dbReference type="Gene3D" id="3.30.40.100">
    <property type="match status" value="1"/>
</dbReference>
<feature type="compositionally biased region" description="Basic and acidic residues" evidence="4">
    <location>
        <begin position="1010"/>
        <end position="1020"/>
    </location>
</feature>
<feature type="domain" description="CW-type" evidence="6">
    <location>
        <begin position="552"/>
        <end position="606"/>
    </location>
</feature>
<feature type="compositionally biased region" description="Basic and acidic residues" evidence="4">
    <location>
        <begin position="1052"/>
        <end position="1061"/>
    </location>
</feature>
<evidence type="ECO:0000256" key="2">
    <source>
        <dbReference type="ARBA" id="ARBA00022771"/>
    </source>
</evidence>